<feature type="transmembrane region" description="Helical" evidence="11">
    <location>
        <begin position="51"/>
        <end position="71"/>
    </location>
</feature>
<evidence type="ECO:0000256" key="10">
    <source>
        <dbReference type="ARBA" id="ARBA00023136"/>
    </source>
</evidence>
<evidence type="ECO:0000256" key="11">
    <source>
        <dbReference type="SAM" id="Phobius"/>
    </source>
</evidence>
<dbReference type="InterPro" id="IPR001915">
    <property type="entry name" value="Peptidase_M48"/>
</dbReference>
<dbReference type="GO" id="GO:0004222">
    <property type="term" value="F:metalloendopeptidase activity"/>
    <property type="evidence" value="ECO:0007669"/>
    <property type="project" value="InterPro"/>
</dbReference>
<evidence type="ECO:0000313" key="13">
    <source>
        <dbReference type="EMBL" id="OAM17047.1"/>
    </source>
</evidence>
<dbReference type="Gene3D" id="3.30.2010.10">
    <property type="entry name" value="Metalloproteases ('zincins'), catalytic domain"/>
    <property type="match status" value="1"/>
</dbReference>
<keyword evidence="4 11" id="KW-0812">Transmembrane</keyword>
<evidence type="ECO:0000256" key="1">
    <source>
        <dbReference type="ARBA" id="ARBA00001947"/>
    </source>
</evidence>
<gene>
    <name evidence="13" type="ORF">A7P85_04615</name>
</gene>
<protein>
    <submittedName>
        <fullName evidence="13">Peptidase M48</fullName>
    </submittedName>
</protein>
<feature type="transmembrane region" description="Helical" evidence="11">
    <location>
        <begin position="21"/>
        <end position="45"/>
    </location>
</feature>
<evidence type="ECO:0000256" key="2">
    <source>
        <dbReference type="ARBA" id="ARBA00022475"/>
    </source>
</evidence>
<accession>A0A1A9RFM1</accession>
<comment type="cofactor">
    <cofactor evidence="1">
        <name>Zn(2+)</name>
        <dbReference type="ChEBI" id="CHEBI:29105"/>
    </cofactor>
</comment>
<sequence>MRFFHRQQQSRRRTVRLVVCYVLALIGTVAITSAGLGSLPFLFGAKAGHSLWWYYLPPALFVCALTIGLSLHRLRELRCGGEAIAKRLGGEALQLADATFAERRLLNVVAETALSAGLPTPPAYLLRRDGSINAFAAGMSPRSAVIGVTQGAINLLTRDELQAIVAHEFSHIRNGDMRLNCYLAAWLHGLQGIASSGRYFLYGRDNEHYLEYRRRKNVDNHPFDNGVEIVMQSLPLQALGVLLIALGSAGSVFALWLQAAVCREREFMADASAVQLTRQTAPLIEALRKSARTASCRLASPEAPEYAHLMFGRIRPGDLAATHPPLIERIRRLDAAAARRLAGELADADSFALPSSVHLSFAATQPMSAEAEEAENLYRHRQSLMQARIHRHRPSDPYLPLQADWQAAAYDGEYASAALLCLFQVPALPADCWHQAEHNGGISPFVWQQLARLQQHPLLPSTELLEHLLPALVMQEDHVLQALLDQIRNRFRQRGTNLEQAYLWLLLKAYLAPAPQSGRLTQHPAAESLTRAGELSPKQLQTAVKGALLLTDPAKIALLRPLAATLPVRRPLLWRYLCVRLDVGAWHFGLAGSKG</sequence>
<comment type="caution">
    <text evidence="13">The sequence shown here is derived from an EMBL/GenBank/DDBJ whole genome shotgun (WGS) entry which is preliminary data.</text>
</comment>
<keyword evidence="2" id="KW-1003">Cell membrane</keyword>
<dbReference type="AlphaFoldDB" id="A0A1A9RFM1"/>
<dbReference type="GO" id="GO:0006508">
    <property type="term" value="P:proteolysis"/>
    <property type="evidence" value="ECO:0007669"/>
    <property type="project" value="UniProtKB-KW"/>
</dbReference>
<keyword evidence="3" id="KW-0645">Protease</keyword>
<name>A0A1A9RFM1_EIKCO</name>
<dbReference type="PANTHER" id="PTHR43221:SF2">
    <property type="entry name" value="PROTEASE HTPX HOMOLOG"/>
    <property type="match status" value="1"/>
</dbReference>
<dbReference type="GO" id="GO:0046872">
    <property type="term" value="F:metal ion binding"/>
    <property type="evidence" value="ECO:0007669"/>
    <property type="project" value="UniProtKB-KW"/>
</dbReference>
<feature type="transmembrane region" description="Helical" evidence="11">
    <location>
        <begin position="238"/>
        <end position="257"/>
    </location>
</feature>
<dbReference type="Pfam" id="PF01435">
    <property type="entry name" value="Peptidase_M48"/>
    <property type="match status" value="1"/>
</dbReference>
<evidence type="ECO:0000256" key="3">
    <source>
        <dbReference type="ARBA" id="ARBA00022670"/>
    </source>
</evidence>
<dbReference type="InterPro" id="IPR050083">
    <property type="entry name" value="HtpX_protease"/>
</dbReference>
<evidence type="ECO:0000256" key="6">
    <source>
        <dbReference type="ARBA" id="ARBA00022801"/>
    </source>
</evidence>
<evidence type="ECO:0000256" key="7">
    <source>
        <dbReference type="ARBA" id="ARBA00022833"/>
    </source>
</evidence>
<evidence type="ECO:0000256" key="9">
    <source>
        <dbReference type="ARBA" id="ARBA00023049"/>
    </source>
</evidence>
<evidence type="ECO:0000259" key="12">
    <source>
        <dbReference type="Pfam" id="PF01435"/>
    </source>
</evidence>
<reference evidence="14" key="1">
    <citation type="submission" date="2016-05" db="EMBL/GenBank/DDBJ databases">
        <title>Draft genome of Corynebacterium afermentans subsp. afermentans LCDC 88199T.</title>
        <authorList>
            <person name="Bernier A.-M."/>
            <person name="Bernard K."/>
        </authorList>
    </citation>
    <scope>NUCLEOTIDE SEQUENCE [LARGE SCALE GENOMIC DNA]</scope>
    <source>
        <strain evidence="14">NML01-0328</strain>
    </source>
</reference>
<keyword evidence="5" id="KW-0479">Metal-binding</keyword>
<evidence type="ECO:0000256" key="8">
    <source>
        <dbReference type="ARBA" id="ARBA00022989"/>
    </source>
</evidence>
<keyword evidence="9" id="KW-0482">Metalloprotease</keyword>
<evidence type="ECO:0000256" key="4">
    <source>
        <dbReference type="ARBA" id="ARBA00022692"/>
    </source>
</evidence>
<proteinExistence type="predicted"/>
<evidence type="ECO:0000256" key="5">
    <source>
        <dbReference type="ARBA" id="ARBA00022723"/>
    </source>
</evidence>
<dbReference type="Proteomes" id="UP000078003">
    <property type="component" value="Unassembled WGS sequence"/>
</dbReference>
<dbReference type="RefSeq" id="WP_064104318.1">
    <property type="nucleotide sequence ID" value="NZ_LXSF01000003.1"/>
</dbReference>
<organism evidence="13 14">
    <name type="scientific">Eikenella corrodens</name>
    <dbReference type="NCBI Taxonomy" id="539"/>
    <lineage>
        <taxon>Bacteria</taxon>
        <taxon>Pseudomonadati</taxon>
        <taxon>Pseudomonadota</taxon>
        <taxon>Betaproteobacteria</taxon>
        <taxon>Neisseriales</taxon>
        <taxon>Neisseriaceae</taxon>
        <taxon>Eikenella</taxon>
    </lineage>
</organism>
<evidence type="ECO:0000313" key="14">
    <source>
        <dbReference type="Proteomes" id="UP000078003"/>
    </source>
</evidence>
<dbReference type="EMBL" id="LXSF01000003">
    <property type="protein sequence ID" value="OAM17047.1"/>
    <property type="molecule type" value="Genomic_DNA"/>
</dbReference>
<feature type="domain" description="Peptidase M48" evidence="12">
    <location>
        <begin position="102"/>
        <end position="335"/>
    </location>
</feature>
<keyword evidence="10 11" id="KW-0472">Membrane</keyword>
<dbReference type="PANTHER" id="PTHR43221">
    <property type="entry name" value="PROTEASE HTPX"/>
    <property type="match status" value="1"/>
</dbReference>
<keyword evidence="6" id="KW-0378">Hydrolase</keyword>
<keyword evidence="7" id="KW-0862">Zinc</keyword>
<keyword evidence="8 11" id="KW-1133">Transmembrane helix</keyword>